<dbReference type="EMBL" id="CP036263">
    <property type="protein sequence ID" value="QDS96873.1"/>
    <property type="molecule type" value="Genomic_DNA"/>
</dbReference>
<dbReference type="Pfam" id="PF04832">
    <property type="entry name" value="SOUL"/>
    <property type="match status" value="1"/>
</dbReference>
<dbReference type="AlphaFoldDB" id="A0A517MPR1"/>
<accession>A0A517MPR1</accession>
<keyword evidence="2" id="KW-1185">Reference proteome</keyword>
<dbReference type="RefSeq" id="WP_246117844.1">
    <property type="nucleotide sequence ID" value="NZ_CP036263.1"/>
</dbReference>
<gene>
    <name evidence="1" type="ORF">HG15A2_01320</name>
</gene>
<dbReference type="InterPro" id="IPR006917">
    <property type="entry name" value="SOUL_heme-bd"/>
</dbReference>
<proteinExistence type="predicted"/>
<evidence type="ECO:0000313" key="1">
    <source>
        <dbReference type="EMBL" id="QDS96873.1"/>
    </source>
</evidence>
<dbReference type="Proteomes" id="UP000319852">
    <property type="component" value="Chromosome"/>
</dbReference>
<organism evidence="1 2">
    <name type="scientific">Adhaeretor mobilis</name>
    <dbReference type="NCBI Taxonomy" id="1930276"/>
    <lineage>
        <taxon>Bacteria</taxon>
        <taxon>Pseudomonadati</taxon>
        <taxon>Planctomycetota</taxon>
        <taxon>Planctomycetia</taxon>
        <taxon>Pirellulales</taxon>
        <taxon>Lacipirellulaceae</taxon>
        <taxon>Adhaeretor</taxon>
    </lineage>
</organism>
<dbReference type="InterPro" id="IPR011256">
    <property type="entry name" value="Reg_factor_effector_dom_sf"/>
</dbReference>
<dbReference type="KEGG" id="amob:HG15A2_01320"/>
<sequence>MIYFCVAMAVATLGYFGWKLTSRNSYESAAYTVLELESPFELREYPDLMMATTEMQSEPQGKDGSFMKLFRYISGSNDRQQKVPMTTPVFMEPKRPKDKGQMGFVIPKKISEKHVPEPTNDNVQIRRRVGGRFAVIRFAGRSESQSVVKAEERLRGWMRDKEISGIGEAELASYDPPWTPGPLRRNEVLIRLK</sequence>
<dbReference type="SUPFAM" id="SSF55136">
    <property type="entry name" value="Probable bacterial effector-binding domain"/>
    <property type="match status" value="1"/>
</dbReference>
<name>A0A517MPR1_9BACT</name>
<evidence type="ECO:0000313" key="2">
    <source>
        <dbReference type="Proteomes" id="UP000319852"/>
    </source>
</evidence>
<dbReference type="PANTHER" id="PTHR11220">
    <property type="entry name" value="HEME-BINDING PROTEIN-RELATED"/>
    <property type="match status" value="1"/>
</dbReference>
<protein>
    <submittedName>
        <fullName evidence="1">SOUL heme-binding protein</fullName>
    </submittedName>
</protein>
<dbReference type="PANTHER" id="PTHR11220:SF1">
    <property type="entry name" value="HEME-BINDING PROTEIN 2"/>
    <property type="match status" value="1"/>
</dbReference>
<dbReference type="Gene3D" id="3.20.80.10">
    <property type="entry name" value="Regulatory factor, effector binding domain"/>
    <property type="match status" value="1"/>
</dbReference>
<reference evidence="1 2" key="1">
    <citation type="submission" date="2019-02" db="EMBL/GenBank/DDBJ databases">
        <title>Deep-cultivation of Planctomycetes and their phenomic and genomic characterization uncovers novel biology.</title>
        <authorList>
            <person name="Wiegand S."/>
            <person name="Jogler M."/>
            <person name="Boedeker C."/>
            <person name="Pinto D."/>
            <person name="Vollmers J."/>
            <person name="Rivas-Marin E."/>
            <person name="Kohn T."/>
            <person name="Peeters S.H."/>
            <person name="Heuer A."/>
            <person name="Rast P."/>
            <person name="Oberbeckmann S."/>
            <person name="Bunk B."/>
            <person name="Jeske O."/>
            <person name="Meyerdierks A."/>
            <person name="Storesund J.E."/>
            <person name="Kallscheuer N."/>
            <person name="Luecker S."/>
            <person name="Lage O.M."/>
            <person name="Pohl T."/>
            <person name="Merkel B.J."/>
            <person name="Hornburger P."/>
            <person name="Mueller R.-W."/>
            <person name="Bruemmer F."/>
            <person name="Labrenz M."/>
            <person name="Spormann A.M."/>
            <person name="Op den Camp H."/>
            <person name="Overmann J."/>
            <person name="Amann R."/>
            <person name="Jetten M.S.M."/>
            <person name="Mascher T."/>
            <person name="Medema M.H."/>
            <person name="Devos D.P."/>
            <person name="Kaster A.-K."/>
            <person name="Ovreas L."/>
            <person name="Rohde M."/>
            <person name="Galperin M.Y."/>
            <person name="Jogler C."/>
        </authorList>
    </citation>
    <scope>NUCLEOTIDE SEQUENCE [LARGE SCALE GENOMIC DNA]</scope>
    <source>
        <strain evidence="1 2">HG15A2</strain>
    </source>
</reference>